<keyword evidence="2 7" id="KW-0812">Transmembrane</keyword>
<dbReference type="PROSITE" id="PS50893">
    <property type="entry name" value="ABC_TRANSPORTER_2"/>
    <property type="match status" value="1"/>
</dbReference>
<evidence type="ECO:0000313" key="11">
    <source>
        <dbReference type="Proteomes" id="UP001602013"/>
    </source>
</evidence>
<dbReference type="SMART" id="SM00382">
    <property type="entry name" value="AAA"/>
    <property type="match status" value="1"/>
</dbReference>
<dbReference type="InterPro" id="IPR003439">
    <property type="entry name" value="ABC_transporter-like_ATP-bd"/>
</dbReference>
<dbReference type="Pfam" id="PF00005">
    <property type="entry name" value="ABC_tran"/>
    <property type="match status" value="1"/>
</dbReference>
<dbReference type="Gene3D" id="1.20.1560.10">
    <property type="entry name" value="ABC transporter type 1, transmembrane domain"/>
    <property type="match status" value="1"/>
</dbReference>
<protein>
    <submittedName>
        <fullName evidence="10">ABC transporter ATP-binding protein</fullName>
    </submittedName>
</protein>
<dbReference type="Pfam" id="PF00664">
    <property type="entry name" value="ABC_membrane"/>
    <property type="match status" value="1"/>
</dbReference>
<keyword evidence="3" id="KW-0547">Nucleotide-binding</keyword>
<feature type="domain" description="ABC transporter" evidence="8">
    <location>
        <begin position="310"/>
        <end position="576"/>
    </location>
</feature>
<keyword evidence="6 7" id="KW-0472">Membrane</keyword>
<name>A0ABW6T2L9_9ACTN</name>
<dbReference type="SUPFAM" id="SSF52540">
    <property type="entry name" value="P-loop containing nucleoside triphosphate hydrolases"/>
    <property type="match status" value="1"/>
</dbReference>
<comment type="subcellular location">
    <subcellularLocation>
        <location evidence="1">Cell membrane</location>
        <topology evidence="1">Multi-pass membrane protein</topology>
    </subcellularLocation>
</comment>
<dbReference type="InterPro" id="IPR011527">
    <property type="entry name" value="ABC1_TM_dom"/>
</dbReference>
<dbReference type="InterPro" id="IPR036640">
    <property type="entry name" value="ABC1_TM_sf"/>
</dbReference>
<evidence type="ECO:0000313" key="10">
    <source>
        <dbReference type="EMBL" id="MFF3671527.1"/>
    </source>
</evidence>
<evidence type="ECO:0000256" key="1">
    <source>
        <dbReference type="ARBA" id="ARBA00004651"/>
    </source>
</evidence>
<feature type="transmembrane region" description="Helical" evidence="7">
    <location>
        <begin position="252"/>
        <end position="270"/>
    </location>
</feature>
<dbReference type="PANTHER" id="PTHR43394">
    <property type="entry name" value="ATP-DEPENDENT PERMEASE MDL1, MITOCHONDRIAL"/>
    <property type="match status" value="1"/>
</dbReference>
<dbReference type="Proteomes" id="UP001602013">
    <property type="component" value="Unassembled WGS sequence"/>
</dbReference>
<dbReference type="RefSeq" id="WP_387417703.1">
    <property type="nucleotide sequence ID" value="NZ_JBIASD010000048.1"/>
</dbReference>
<evidence type="ECO:0000259" key="8">
    <source>
        <dbReference type="PROSITE" id="PS50893"/>
    </source>
</evidence>
<dbReference type="InterPro" id="IPR003593">
    <property type="entry name" value="AAA+_ATPase"/>
</dbReference>
<evidence type="ECO:0000256" key="5">
    <source>
        <dbReference type="ARBA" id="ARBA00022989"/>
    </source>
</evidence>
<sequence length="590" mass="60597">MEAADRLVVRTVRHGGPWVFVLAVVAVGGSVLELALPYVIGRTVDTLITGTSPGVFSGSVIGSVTGCALVLAGVVVCDSLHVWASGSSSAAASAWLRHRAMTHVLGAGPALTRRLPEGDLTTRLGMNAEETGHAPEAIVSGASLLVPTVGGLVALVLIDPLSALTLVAGLVLIVLVLRGFMRDTSEVVAAYQGVQGDIAARLVTALSGARTIAAAGTTESEVARVLAPLPLLRSYGVGLWQANAKAGVRTGVVVPLLEVAVLVVGGLRLAGGDLSVGELYAAARYAVLGAGLGSALGYVGRLARARSAAGRVQELWRQPPLTYGRRALPAGSGALEFRGVSGSGLRGVDLVIPGGVAVAVVGRSGSGKSALAALAGRLADPSEGTVFLDGVPVRELSRRALRRAVGHAFERPVLVGDTVGDAIGLGLAAPAKPDADEPPLLRAQDPDATLVPAARAACADEFVRRLPLGYATPLAQAPMSGGERQRIGLARAFAQGSRLLVLDDATSSLDTLTERRVAAALSGELRGRTRVLTTHRVATAARADAVLWLENGRLRGYDRHEVLWERYPAYRAVFQTGVPGVPGISDGGRA</sequence>
<keyword evidence="11" id="KW-1185">Reference proteome</keyword>
<dbReference type="EMBL" id="JBIASD010000048">
    <property type="protein sequence ID" value="MFF3671527.1"/>
    <property type="molecule type" value="Genomic_DNA"/>
</dbReference>
<dbReference type="PROSITE" id="PS50929">
    <property type="entry name" value="ABC_TM1F"/>
    <property type="match status" value="1"/>
</dbReference>
<comment type="caution">
    <text evidence="10">The sequence shown here is derived from an EMBL/GenBank/DDBJ whole genome shotgun (WGS) entry which is preliminary data.</text>
</comment>
<feature type="transmembrane region" description="Helical" evidence="7">
    <location>
        <begin position="53"/>
        <end position="76"/>
    </location>
</feature>
<dbReference type="GO" id="GO:0005524">
    <property type="term" value="F:ATP binding"/>
    <property type="evidence" value="ECO:0007669"/>
    <property type="project" value="UniProtKB-KW"/>
</dbReference>
<dbReference type="InterPro" id="IPR039421">
    <property type="entry name" value="Type_1_exporter"/>
</dbReference>
<evidence type="ECO:0000256" key="2">
    <source>
        <dbReference type="ARBA" id="ARBA00022692"/>
    </source>
</evidence>
<dbReference type="SUPFAM" id="SSF90123">
    <property type="entry name" value="ABC transporter transmembrane region"/>
    <property type="match status" value="1"/>
</dbReference>
<evidence type="ECO:0000259" key="9">
    <source>
        <dbReference type="PROSITE" id="PS50929"/>
    </source>
</evidence>
<evidence type="ECO:0000256" key="3">
    <source>
        <dbReference type="ARBA" id="ARBA00022741"/>
    </source>
</evidence>
<reference evidence="10 11" key="1">
    <citation type="submission" date="2024-10" db="EMBL/GenBank/DDBJ databases">
        <title>The Natural Products Discovery Center: Release of the First 8490 Sequenced Strains for Exploring Actinobacteria Biosynthetic Diversity.</title>
        <authorList>
            <person name="Kalkreuter E."/>
            <person name="Kautsar S.A."/>
            <person name="Yang D."/>
            <person name="Bader C.D."/>
            <person name="Teijaro C.N."/>
            <person name="Fluegel L."/>
            <person name="Davis C.M."/>
            <person name="Simpson J.R."/>
            <person name="Lauterbach L."/>
            <person name="Steele A.D."/>
            <person name="Gui C."/>
            <person name="Meng S."/>
            <person name="Li G."/>
            <person name="Viehrig K."/>
            <person name="Ye F."/>
            <person name="Su P."/>
            <person name="Kiefer A.F."/>
            <person name="Nichols A."/>
            <person name="Cepeda A.J."/>
            <person name="Yan W."/>
            <person name="Fan B."/>
            <person name="Jiang Y."/>
            <person name="Adhikari A."/>
            <person name="Zheng C.-J."/>
            <person name="Schuster L."/>
            <person name="Cowan T.M."/>
            <person name="Smanski M.J."/>
            <person name="Chevrette M.G."/>
            <person name="De Carvalho L.P.S."/>
            <person name="Shen B."/>
        </authorList>
    </citation>
    <scope>NUCLEOTIDE SEQUENCE [LARGE SCALE GENOMIC DNA]</scope>
    <source>
        <strain evidence="10 11">NPDC002173</strain>
    </source>
</reference>
<feature type="transmembrane region" description="Helical" evidence="7">
    <location>
        <begin position="282"/>
        <end position="303"/>
    </location>
</feature>
<dbReference type="PANTHER" id="PTHR43394:SF1">
    <property type="entry name" value="ATP-BINDING CASSETTE SUB-FAMILY B MEMBER 10, MITOCHONDRIAL"/>
    <property type="match status" value="1"/>
</dbReference>
<keyword evidence="5 7" id="KW-1133">Transmembrane helix</keyword>
<evidence type="ECO:0000256" key="7">
    <source>
        <dbReference type="SAM" id="Phobius"/>
    </source>
</evidence>
<feature type="transmembrane region" description="Helical" evidence="7">
    <location>
        <begin position="152"/>
        <end position="177"/>
    </location>
</feature>
<dbReference type="InterPro" id="IPR017871">
    <property type="entry name" value="ABC_transporter-like_CS"/>
</dbReference>
<dbReference type="PROSITE" id="PS00211">
    <property type="entry name" value="ABC_TRANSPORTER_1"/>
    <property type="match status" value="1"/>
</dbReference>
<accession>A0ABW6T2L9</accession>
<proteinExistence type="predicted"/>
<evidence type="ECO:0000256" key="4">
    <source>
        <dbReference type="ARBA" id="ARBA00022840"/>
    </source>
</evidence>
<dbReference type="InterPro" id="IPR027417">
    <property type="entry name" value="P-loop_NTPase"/>
</dbReference>
<gene>
    <name evidence="10" type="ORF">ACFYXI_38685</name>
</gene>
<organism evidence="10 11">
    <name type="scientific">Microtetraspora malaysiensis</name>
    <dbReference type="NCBI Taxonomy" id="161358"/>
    <lineage>
        <taxon>Bacteria</taxon>
        <taxon>Bacillati</taxon>
        <taxon>Actinomycetota</taxon>
        <taxon>Actinomycetes</taxon>
        <taxon>Streptosporangiales</taxon>
        <taxon>Streptosporangiaceae</taxon>
        <taxon>Microtetraspora</taxon>
    </lineage>
</organism>
<evidence type="ECO:0000256" key="6">
    <source>
        <dbReference type="ARBA" id="ARBA00023136"/>
    </source>
</evidence>
<feature type="domain" description="ABC transmembrane type-1" evidence="9">
    <location>
        <begin position="20"/>
        <end position="304"/>
    </location>
</feature>
<dbReference type="Gene3D" id="3.40.50.300">
    <property type="entry name" value="P-loop containing nucleotide triphosphate hydrolases"/>
    <property type="match status" value="1"/>
</dbReference>
<keyword evidence="4 10" id="KW-0067">ATP-binding</keyword>
<feature type="transmembrane region" description="Helical" evidence="7">
    <location>
        <begin position="18"/>
        <end position="41"/>
    </location>
</feature>